<gene>
    <name evidence="2" type="ORF">RR46_00943</name>
</gene>
<name>A0A0N1IA32_PAPXU</name>
<dbReference type="EMBL" id="KQ459199">
    <property type="protein sequence ID" value="KPJ02961.1"/>
    <property type="molecule type" value="Genomic_DNA"/>
</dbReference>
<keyword evidence="3" id="KW-1185">Reference proteome</keyword>
<dbReference type="AlphaFoldDB" id="A0A0N1IA32"/>
<reference evidence="2 3" key="1">
    <citation type="journal article" date="2015" name="Nat. Commun.">
        <title>Outbred genome sequencing and CRISPR/Cas9 gene editing in butterflies.</title>
        <authorList>
            <person name="Li X."/>
            <person name="Fan D."/>
            <person name="Zhang W."/>
            <person name="Liu G."/>
            <person name="Zhang L."/>
            <person name="Zhao L."/>
            <person name="Fang X."/>
            <person name="Chen L."/>
            <person name="Dong Y."/>
            <person name="Chen Y."/>
            <person name="Ding Y."/>
            <person name="Zhao R."/>
            <person name="Feng M."/>
            <person name="Zhu Y."/>
            <person name="Feng Y."/>
            <person name="Jiang X."/>
            <person name="Zhu D."/>
            <person name="Xiang H."/>
            <person name="Feng X."/>
            <person name="Li S."/>
            <person name="Wang J."/>
            <person name="Zhang G."/>
            <person name="Kronforst M.R."/>
            <person name="Wang W."/>
        </authorList>
    </citation>
    <scope>NUCLEOTIDE SEQUENCE [LARGE SCALE GENOMIC DNA]</scope>
    <source>
        <strain evidence="2">Ya'a_city_454_Px</strain>
        <tissue evidence="2">Whole body</tissue>
    </source>
</reference>
<evidence type="ECO:0000313" key="2">
    <source>
        <dbReference type="EMBL" id="KPJ02961.1"/>
    </source>
</evidence>
<organism evidence="2 3">
    <name type="scientific">Papilio xuthus</name>
    <name type="common">Asian swallowtail butterfly</name>
    <dbReference type="NCBI Taxonomy" id="66420"/>
    <lineage>
        <taxon>Eukaryota</taxon>
        <taxon>Metazoa</taxon>
        <taxon>Ecdysozoa</taxon>
        <taxon>Arthropoda</taxon>
        <taxon>Hexapoda</taxon>
        <taxon>Insecta</taxon>
        <taxon>Pterygota</taxon>
        <taxon>Neoptera</taxon>
        <taxon>Endopterygota</taxon>
        <taxon>Lepidoptera</taxon>
        <taxon>Glossata</taxon>
        <taxon>Ditrysia</taxon>
        <taxon>Papilionoidea</taxon>
        <taxon>Papilionidae</taxon>
        <taxon>Papilioninae</taxon>
        <taxon>Papilio</taxon>
    </lineage>
</organism>
<dbReference type="Proteomes" id="UP000053268">
    <property type="component" value="Unassembled WGS sequence"/>
</dbReference>
<feature type="region of interest" description="Disordered" evidence="1">
    <location>
        <begin position="91"/>
        <end position="112"/>
    </location>
</feature>
<protein>
    <submittedName>
        <fullName evidence="2">Uncharacterized protein</fullName>
    </submittedName>
</protein>
<evidence type="ECO:0000256" key="1">
    <source>
        <dbReference type="SAM" id="MobiDB-lite"/>
    </source>
</evidence>
<feature type="region of interest" description="Disordered" evidence="1">
    <location>
        <begin position="1"/>
        <end position="42"/>
    </location>
</feature>
<sequence length="166" mass="18025">MASFEGFKAPLCPAGVRRGSAAAGPPDPASGHDYCKSPQTATMPSRDWELDLVSRANVGGARCGRRQRSPLVHESRDAARELEHGIVRSQSRPLTAARPSASGVEQETAATRAPHLSDVSATYKDRWSGPQSSLSRLLRHPREDMGWRHSIAGATRRPIAISYLFI</sequence>
<evidence type="ECO:0000313" key="3">
    <source>
        <dbReference type="Proteomes" id="UP000053268"/>
    </source>
</evidence>
<accession>A0A0N1IA32</accession>
<proteinExistence type="predicted"/>